<proteinExistence type="predicted"/>
<dbReference type="Pfam" id="PF13173">
    <property type="entry name" value="AAA_14"/>
    <property type="match status" value="1"/>
</dbReference>
<reference evidence="2 3" key="1">
    <citation type="submission" date="2016-02" db="EMBL/GenBank/DDBJ databases">
        <authorList>
            <person name="Holder M.E."/>
            <person name="Ajami N.J."/>
            <person name="Petrosino J.F."/>
        </authorList>
    </citation>
    <scope>NUCLEOTIDE SEQUENCE [LARGE SCALE GENOMIC DNA]</scope>
    <source>
        <strain evidence="2 3">CCUG 32990</strain>
    </source>
</reference>
<keyword evidence="3" id="KW-1185">Reference proteome</keyword>
<organism evidence="2 3">
    <name type="scientific">Capnocytophaga haemolytica</name>
    <dbReference type="NCBI Taxonomy" id="45243"/>
    <lineage>
        <taxon>Bacteria</taxon>
        <taxon>Pseudomonadati</taxon>
        <taxon>Bacteroidota</taxon>
        <taxon>Flavobacteriia</taxon>
        <taxon>Flavobacteriales</taxon>
        <taxon>Flavobacteriaceae</taxon>
        <taxon>Capnocytophaga</taxon>
    </lineage>
</organism>
<dbReference type="Proteomes" id="UP000065822">
    <property type="component" value="Chromosome"/>
</dbReference>
<gene>
    <name evidence="2" type="ORF">AXF12_06055</name>
</gene>
<dbReference type="Gene3D" id="3.40.50.300">
    <property type="entry name" value="P-loop containing nucleotide triphosphate hydrolases"/>
    <property type="match status" value="1"/>
</dbReference>
<evidence type="ECO:0000259" key="1">
    <source>
        <dbReference type="Pfam" id="PF13173"/>
    </source>
</evidence>
<dbReference type="InterPro" id="IPR041682">
    <property type="entry name" value="AAA_14"/>
</dbReference>
<evidence type="ECO:0000313" key="3">
    <source>
        <dbReference type="Proteomes" id="UP000065822"/>
    </source>
</evidence>
<dbReference type="RefSeq" id="WP_066429215.1">
    <property type="nucleotide sequence ID" value="NZ_CP014227.1"/>
</dbReference>
<dbReference type="SUPFAM" id="SSF52540">
    <property type="entry name" value="P-loop containing nucleoside triphosphate hydrolases"/>
    <property type="match status" value="1"/>
</dbReference>
<dbReference type="EMBL" id="CP014227">
    <property type="protein sequence ID" value="AMD85119.1"/>
    <property type="molecule type" value="Genomic_DNA"/>
</dbReference>
<feature type="domain" description="AAA" evidence="1">
    <location>
        <begin position="20"/>
        <end position="95"/>
    </location>
</feature>
<accession>A0ABN4KD43</accession>
<evidence type="ECO:0000313" key="2">
    <source>
        <dbReference type="EMBL" id="AMD85119.1"/>
    </source>
</evidence>
<dbReference type="InterPro" id="IPR027417">
    <property type="entry name" value="P-loop_NTPase"/>
</dbReference>
<protein>
    <recommendedName>
        <fullName evidence="1">AAA domain-containing protein</fullName>
    </recommendedName>
</protein>
<name>A0ABN4KD43_9FLAO</name>
<sequence length="96" mass="11236">MYYKRIIDTHLQEWATSTDRMPILLRGALQIGKSTAVRHLAEQFEHYVEVNFEFKPDFIGLFKKDLDVKRIIEEIEVIANTPIEAGKTLLFLDEVK</sequence>